<dbReference type="Proteomes" id="UP000295197">
    <property type="component" value="Unassembled WGS sequence"/>
</dbReference>
<keyword evidence="1" id="KW-1133">Transmembrane helix</keyword>
<name>A0A4R3VSF9_9SPHI</name>
<feature type="transmembrane region" description="Helical" evidence="1">
    <location>
        <begin position="62"/>
        <end position="80"/>
    </location>
</feature>
<keyword evidence="3" id="KW-1185">Reference proteome</keyword>
<comment type="caution">
    <text evidence="2">The sequence shown here is derived from an EMBL/GenBank/DDBJ whole genome shotgun (WGS) entry which is preliminary data.</text>
</comment>
<accession>A0A4R3VSF9</accession>
<sequence>MRKEKTGLIFHIISIICGVWFLLTGWIWSFLLAAFISYPIAIIGMLFWGFGSKYSDKLTTPILTLYFTALTISIISIFLYR</sequence>
<organism evidence="2 3">
    <name type="scientific">Sphingobacterium alimentarium</name>
    <dbReference type="NCBI Taxonomy" id="797292"/>
    <lineage>
        <taxon>Bacteria</taxon>
        <taxon>Pseudomonadati</taxon>
        <taxon>Bacteroidota</taxon>
        <taxon>Sphingobacteriia</taxon>
        <taxon>Sphingobacteriales</taxon>
        <taxon>Sphingobacteriaceae</taxon>
        <taxon>Sphingobacterium</taxon>
    </lineage>
</organism>
<feature type="transmembrane region" description="Helical" evidence="1">
    <location>
        <begin position="7"/>
        <end position="23"/>
    </location>
</feature>
<proteinExistence type="predicted"/>
<protein>
    <recommendedName>
        <fullName evidence="4">SPW repeat-containing protein</fullName>
    </recommendedName>
</protein>
<evidence type="ECO:0000313" key="3">
    <source>
        <dbReference type="Proteomes" id="UP000295197"/>
    </source>
</evidence>
<evidence type="ECO:0000256" key="1">
    <source>
        <dbReference type="SAM" id="Phobius"/>
    </source>
</evidence>
<keyword evidence="1" id="KW-0812">Transmembrane</keyword>
<keyword evidence="1" id="KW-0472">Membrane</keyword>
<evidence type="ECO:0000313" key="2">
    <source>
        <dbReference type="EMBL" id="TCV12247.1"/>
    </source>
</evidence>
<dbReference type="RefSeq" id="WP_207895739.1">
    <property type="nucleotide sequence ID" value="NZ_SMBZ01000024.1"/>
</dbReference>
<dbReference type="AlphaFoldDB" id="A0A4R3VSF9"/>
<evidence type="ECO:0008006" key="4">
    <source>
        <dbReference type="Google" id="ProtNLM"/>
    </source>
</evidence>
<gene>
    <name evidence="2" type="ORF">EDC17_102414</name>
</gene>
<reference evidence="2 3" key="1">
    <citation type="submission" date="2019-03" db="EMBL/GenBank/DDBJ databases">
        <title>Genomic Encyclopedia of Type Strains, Phase IV (KMG-IV): sequencing the most valuable type-strain genomes for metagenomic binning, comparative biology and taxonomic classification.</title>
        <authorList>
            <person name="Goeker M."/>
        </authorList>
    </citation>
    <scope>NUCLEOTIDE SEQUENCE [LARGE SCALE GENOMIC DNA]</scope>
    <source>
        <strain evidence="2 3">DSM 22362</strain>
    </source>
</reference>
<feature type="transmembrane region" description="Helical" evidence="1">
    <location>
        <begin position="29"/>
        <end position="50"/>
    </location>
</feature>
<dbReference type="EMBL" id="SMBZ01000024">
    <property type="protein sequence ID" value="TCV12247.1"/>
    <property type="molecule type" value="Genomic_DNA"/>
</dbReference>